<protein>
    <submittedName>
        <fullName evidence="1">Uncharacterized protein</fullName>
    </submittedName>
</protein>
<evidence type="ECO:0000313" key="1">
    <source>
        <dbReference type="EMBL" id="MCI90880.1"/>
    </source>
</evidence>
<comment type="caution">
    <text evidence="1">The sequence shown here is derived from an EMBL/GenBank/DDBJ whole genome shotgun (WGS) entry which is preliminary data.</text>
</comment>
<accession>A0A392VWQ3</accession>
<sequence length="54" mass="5882">GGQAHMTGSTSEAGLEGMKQLNQVEIEKVRYFLSRLERPTGTSTLSHSACDLEE</sequence>
<reference evidence="1 2" key="1">
    <citation type="journal article" date="2018" name="Front. Plant Sci.">
        <title>Red Clover (Trifolium pratense) and Zigzag Clover (T. medium) - A Picture of Genomic Similarities and Differences.</title>
        <authorList>
            <person name="Dluhosova J."/>
            <person name="Istvanek J."/>
            <person name="Nedelnik J."/>
            <person name="Repkova J."/>
        </authorList>
    </citation>
    <scope>NUCLEOTIDE SEQUENCE [LARGE SCALE GENOMIC DNA]</scope>
    <source>
        <strain evidence="2">cv. 10/8</strain>
        <tissue evidence="1">Leaf</tissue>
    </source>
</reference>
<feature type="non-terminal residue" evidence="1">
    <location>
        <position position="1"/>
    </location>
</feature>
<organism evidence="1 2">
    <name type="scientific">Trifolium medium</name>
    <dbReference type="NCBI Taxonomy" id="97028"/>
    <lineage>
        <taxon>Eukaryota</taxon>
        <taxon>Viridiplantae</taxon>
        <taxon>Streptophyta</taxon>
        <taxon>Embryophyta</taxon>
        <taxon>Tracheophyta</taxon>
        <taxon>Spermatophyta</taxon>
        <taxon>Magnoliopsida</taxon>
        <taxon>eudicotyledons</taxon>
        <taxon>Gunneridae</taxon>
        <taxon>Pentapetalae</taxon>
        <taxon>rosids</taxon>
        <taxon>fabids</taxon>
        <taxon>Fabales</taxon>
        <taxon>Fabaceae</taxon>
        <taxon>Papilionoideae</taxon>
        <taxon>50 kb inversion clade</taxon>
        <taxon>NPAAA clade</taxon>
        <taxon>Hologalegina</taxon>
        <taxon>IRL clade</taxon>
        <taxon>Trifolieae</taxon>
        <taxon>Trifolium</taxon>
    </lineage>
</organism>
<keyword evidence="2" id="KW-1185">Reference proteome</keyword>
<proteinExistence type="predicted"/>
<evidence type="ECO:0000313" key="2">
    <source>
        <dbReference type="Proteomes" id="UP000265520"/>
    </source>
</evidence>
<dbReference type="Proteomes" id="UP000265520">
    <property type="component" value="Unassembled WGS sequence"/>
</dbReference>
<dbReference type="EMBL" id="LXQA011256869">
    <property type="protein sequence ID" value="MCI90880.1"/>
    <property type="molecule type" value="Genomic_DNA"/>
</dbReference>
<dbReference type="AlphaFoldDB" id="A0A392VWQ3"/>
<name>A0A392VWQ3_9FABA</name>